<dbReference type="GO" id="GO:0003682">
    <property type="term" value="F:chromatin binding"/>
    <property type="evidence" value="ECO:0007669"/>
    <property type="project" value="TreeGrafter"/>
</dbReference>
<feature type="region of interest" description="Disordered" evidence="5">
    <location>
        <begin position="1"/>
        <end position="69"/>
    </location>
</feature>
<feature type="region of interest" description="Disordered" evidence="5">
    <location>
        <begin position="118"/>
        <end position="172"/>
    </location>
</feature>
<comment type="caution">
    <text evidence="7">The sequence shown here is derived from an EMBL/GenBank/DDBJ whole genome shotgun (WGS) entry which is preliminary data.</text>
</comment>
<feature type="compositionally biased region" description="Basic and acidic residues" evidence="5">
    <location>
        <begin position="279"/>
        <end position="298"/>
    </location>
</feature>
<dbReference type="InterPro" id="IPR001965">
    <property type="entry name" value="Znf_PHD"/>
</dbReference>
<evidence type="ECO:0000256" key="1">
    <source>
        <dbReference type="ARBA" id="ARBA00022723"/>
    </source>
</evidence>
<dbReference type="PANTHER" id="PTHR47025:SF2">
    <property type="entry name" value="AUTOIMMUNE REGULATOR"/>
    <property type="match status" value="1"/>
</dbReference>
<dbReference type="GO" id="GO:0042393">
    <property type="term" value="F:histone binding"/>
    <property type="evidence" value="ECO:0007669"/>
    <property type="project" value="TreeGrafter"/>
</dbReference>
<dbReference type="InterPro" id="IPR019787">
    <property type="entry name" value="Znf_PHD-finger"/>
</dbReference>
<dbReference type="GO" id="GO:0008270">
    <property type="term" value="F:zinc ion binding"/>
    <property type="evidence" value="ECO:0007669"/>
    <property type="project" value="UniProtKB-KW"/>
</dbReference>
<dbReference type="InterPro" id="IPR011011">
    <property type="entry name" value="Znf_FYVE_PHD"/>
</dbReference>
<gene>
    <name evidence="7" type="ORF">QTG54_004740</name>
</gene>
<name>A0AAD9DEG8_9STRA</name>
<dbReference type="GO" id="GO:0005634">
    <property type="term" value="C:nucleus"/>
    <property type="evidence" value="ECO:0007669"/>
    <property type="project" value="TreeGrafter"/>
</dbReference>
<feature type="compositionally biased region" description="Basic residues" evidence="5">
    <location>
        <begin position="239"/>
        <end position="249"/>
    </location>
</feature>
<feature type="region of interest" description="Disordered" evidence="5">
    <location>
        <begin position="228"/>
        <end position="321"/>
    </location>
</feature>
<dbReference type="InterPro" id="IPR013083">
    <property type="entry name" value="Znf_RING/FYVE/PHD"/>
</dbReference>
<sequence>MKQDDDEKMAKSPSLNVSATHKTGGNGYDDTSPEGISTTSSSKPLKRSRSSTYSEPSTSTAAARLVSRPTDTVVRDLEYSSHTQDMYQPSCIVELPDEAAAGDQLLIRWPRRDQYVELPRQGKKSKTETGDDLLTGNNIAKKKASSTNSSVQSVSSSARSFDTQDDAAPHKSNVSGGLLVRITLPTKLSAKRKKKGAPCYIKVLAPWLAAERAASNSLNTRQLRSIGIDGHSSCNSNLRRNRRQTRKKNHGEGNIVQRTMSRVGRQYQVSKAALPTSDTWEKERAMKEQHLETGKETDGAATASLEEKDEQDGSTHGTDSADFHQIWSRSLAENAASQGESIDQYMNSLKPFQKAHGMTTLHQSNYKVSEAEQKFENEKETTNAMIQDHALLEGEPLTQTERVALNEAIDEHDKQWPKIAKAVGTTPCRCLIHYYSRYKWGDERERYLEKKNQWELSGHSDYCEVCDDGGDLILCDGCPSAFHIHCIKLSDIPKGKWYCPECQTTKTER</sequence>
<feature type="compositionally biased region" description="Basic and acidic residues" evidence="5">
    <location>
        <begin position="1"/>
        <end position="10"/>
    </location>
</feature>
<dbReference type="GO" id="GO:0000977">
    <property type="term" value="F:RNA polymerase II transcription regulatory region sequence-specific DNA binding"/>
    <property type="evidence" value="ECO:0007669"/>
    <property type="project" value="TreeGrafter"/>
</dbReference>
<keyword evidence="1" id="KW-0479">Metal-binding</keyword>
<dbReference type="Proteomes" id="UP001224775">
    <property type="component" value="Unassembled WGS sequence"/>
</dbReference>
<keyword evidence="2 4" id="KW-0863">Zinc-finger</keyword>
<feature type="compositionally biased region" description="Polar residues" evidence="5">
    <location>
        <begin position="13"/>
        <end position="23"/>
    </location>
</feature>
<evidence type="ECO:0000313" key="8">
    <source>
        <dbReference type="Proteomes" id="UP001224775"/>
    </source>
</evidence>
<evidence type="ECO:0000256" key="5">
    <source>
        <dbReference type="SAM" id="MobiDB-lite"/>
    </source>
</evidence>
<feature type="compositionally biased region" description="Low complexity" evidence="5">
    <location>
        <begin position="145"/>
        <end position="160"/>
    </location>
</feature>
<accession>A0AAD9DEG8</accession>
<reference evidence="7" key="1">
    <citation type="submission" date="2023-06" db="EMBL/GenBank/DDBJ databases">
        <title>Survivors Of The Sea: Transcriptome response of Skeletonema marinoi to long-term dormancy.</title>
        <authorList>
            <person name="Pinder M.I.M."/>
            <person name="Kourtchenko O."/>
            <person name="Robertson E.K."/>
            <person name="Larsson T."/>
            <person name="Maumus F."/>
            <person name="Osuna-Cruz C.M."/>
            <person name="Vancaester E."/>
            <person name="Stenow R."/>
            <person name="Vandepoele K."/>
            <person name="Ploug H."/>
            <person name="Bruchert V."/>
            <person name="Godhe A."/>
            <person name="Topel M."/>
        </authorList>
    </citation>
    <scope>NUCLEOTIDE SEQUENCE</scope>
    <source>
        <strain evidence="7">R05AC</strain>
    </source>
</reference>
<evidence type="ECO:0000256" key="4">
    <source>
        <dbReference type="PROSITE-ProRule" id="PRU00146"/>
    </source>
</evidence>
<dbReference type="EMBL" id="JATAAI010000007">
    <property type="protein sequence ID" value="KAK1744207.1"/>
    <property type="molecule type" value="Genomic_DNA"/>
</dbReference>
<dbReference type="Pfam" id="PF23011">
    <property type="entry name" value="PHD-1st_NSD"/>
    <property type="match status" value="1"/>
</dbReference>
<proteinExistence type="predicted"/>
<organism evidence="7 8">
    <name type="scientific">Skeletonema marinoi</name>
    <dbReference type="NCBI Taxonomy" id="267567"/>
    <lineage>
        <taxon>Eukaryota</taxon>
        <taxon>Sar</taxon>
        <taxon>Stramenopiles</taxon>
        <taxon>Ochrophyta</taxon>
        <taxon>Bacillariophyta</taxon>
        <taxon>Coscinodiscophyceae</taxon>
        <taxon>Thalassiosirophycidae</taxon>
        <taxon>Thalassiosirales</taxon>
        <taxon>Skeletonemataceae</taxon>
        <taxon>Skeletonema</taxon>
        <taxon>Skeletonema marinoi-dohrnii complex</taxon>
    </lineage>
</organism>
<dbReference type="PANTHER" id="PTHR47025">
    <property type="entry name" value="AUTOIMMUNE REGULATOR"/>
    <property type="match status" value="1"/>
</dbReference>
<dbReference type="Gene3D" id="3.30.40.10">
    <property type="entry name" value="Zinc/RING finger domain, C3HC4 (zinc finger)"/>
    <property type="match status" value="1"/>
</dbReference>
<protein>
    <recommendedName>
        <fullName evidence="6">PHD-type domain-containing protein</fullName>
    </recommendedName>
</protein>
<dbReference type="PROSITE" id="PS50016">
    <property type="entry name" value="ZF_PHD_2"/>
    <property type="match status" value="1"/>
</dbReference>
<feature type="compositionally biased region" description="Low complexity" evidence="5">
    <location>
        <begin position="50"/>
        <end position="63"/>
    </location>
</feature>
<keyword evidence="8" id="KW-1185">Reference proteome</keyword>
<evidence type="ECO:0000259" key="6">
    <source>
        <dbReference type="PROSITE" id="PS50016"/>
    </source>
</evidence>
<dbReference type="SMART" id="SM00249">
    <property type="entry name" value="PHD"/>
    <property type="match status" value="1"/>
</dbReference>
<dbReference type="CDD" id="cd15532">
    <property type="entry name" value="PHD2_CHD_II"/>
    <property type="match status" value="1"/>
</dbReference>
<keyword evidence="3" id="KW-0862">Zinc</keyword>
<dbReference type="GO" id="GO:0045944">
    <property type="term" value="P:positive regulation of transcription by RNA polymerase II"/>
    <property type="evidence" value="ECO:0007669"/>
    <property type="project" value="TreeGrafter"/>
</dbReference>
<dbReference type="AlphaFoldDB" id="A0AAD9DEG8"/>
<dbReference type="InterPro" id="IPR059153">
    <property type="entry name" value="NSD_PHD-1st"/>
</dbReference>
<evidence type="ECO:0000313" key="7">
    <source>
        <dbReference type="EMBL" id="KAK1744207.1"/>
    </source>
</evidence>
<evidence type="ECO:0000256" key="2">
    <source>
        <dbReference type="ARBA" id="ARBA00022771"/>
    </source>
</evidence>
<evidence type="ECO:0000256" key="3">
    <source>
        <dbReference type="ARBA" id="ARBA00022833"/>
    </source>
</evidence>
<feature type="domain" description="PHD-type" evidence="6">
    <location>
        <begin position="460"/>
        <end position="505"/>
    </location>
</feature>
<dbReference type="SUPFAM" id="SSF57903">
    <property type="entry name" value="FYVE/PHD zinc finger"/>
    <property type="match status" value="1"/>
</dbReference>